<keyword evidence="2" id="KW-0472">Membrane</keyword>
<dbReference type="AlphaFoldDB" id="A0A8T2P440"/>
<evidence type="ECO:0000313" key="4">
    <source>
        <dbReference type="Proteomes" id="UP000824540"/>
    </source>
</evidence>
<evidence type="ECO:0000313" key="3">
    <source>
        <dbReference type="EMBL" id="KAG9347335.1"/>
    </source>
</evidence>
<dbReference type="PANTHER" id="PTHR21325">
    <property type="entry name" value="PHOSPHOLIPASE B, PLB1"/>
    <property type="match status" value="1"/>
</dbReference>
<dbReference type="PANTHER" id="PTHR21325:SF52">
    <property type="entry name" value="PHOSPHOLIPASE B1, MEMBRANE-ASSOCIATED"/>
    <property type="match status" value="1"/>
</dbReference>
<evidence type="ECO:0008006" key="5">
    <source>
        <dbReference type="Google" id="ProtNLM"/>
    </source>
</evidence>
<dbReference type="CDD" id="cd01824">
    <property type="entry name" value="Phospholipase_B_like"/>
    <property type="match status" value="1"/>
</dbReference>
<dbReference type="Proteomes" id="UP000824540">
    <property type="component" value="Unassembled WGS sequence"/>
</dbReference>
<name>A0A8T2P440_9TELE</name>
<dbReference type="EMBL" id="JAFBMS010000013">
    <property type="protein sequence ID" value="KAG9347335.1"/>
    <property type="molecule type" value="Genomic_DNA"/>
</dbReference>
<dbReference type="InterPro" id="IPR036514">
    <property type="entry name" value="SGNH_hydro_sf"/>
</dbReference>
<protein>
    <recommendedName>
        <fullName evidence="5">Phospholipase B1, membrane-associated</fullName>
    </recommendedName>
</protein>
<dbReference type="GO" id="GO:0031526">
    <property type="term" value="C:brush border membrane"/>
    <property type="evidence" value="ECO:0007669"/>
    <property type="project" value="TreeGrafter"/>
</dbReference>
<dbReference type="InterPro" id="IPR001087">
    <property type="entry name" value="GDSL"/>
</dbReference>
<dbReference type="InterPro" id="IPR038885">
    <property type="entry name" value="PLB1"/>
</dbReference>
<feature type="transmembrane region" description="Helical" evidence="2">
    <location>
        <begin position="429"/>
        <end position="450"/>
    </location>
</feature>
<proteinExistence type="predicted"/>
<comment type="caution">
    <text evidence="3">The sequence shown here is derived from an EMBL/GenBank/DDBJ whole genome shotgun (WGS) entry which is preliminary data.</text>
</comment>
<organism evidence="3 4">
    <name type="scientific">Albula glossodonta</name>
    <name type="common">roundjaw bonefish</name>
    <dbReference type="NCBI Taxonomy" id="121402"/>
    <lineage>
        <taxon>Eukaryota</taxon>
        <taxon>Metazoa</taxon>
        <taxon>Chordata</taxon>
        <taxon>Craniata</taxon>
        <taxon>Vertebrata</taxon>
        <taxon>Euteleostomi</taxon>
        <taxon>Actinopterygii</taxon>
        <taxon>Neopterygii</taxon>
        <taxon>Teleostei</taxon>
        <taxon>Albuliformes</taxon>
        <taxon>Albulidae</taxon>
        <taxon>Albula</taxon>
    </lineage>
</organism>
<reference evidence="3" key="1">
    <citation type="thesis" date="2021" institute="BYU ScholarsArchive" country="Provo, UT, USA">
        <title>Applications of and Algorithms for Genome Assembly and Genomic Analyses with an Emphasis on Marine Teleosts.</title>
        <authorList>
            <person name="Pickett B.D."/>
        </authorList>
    </citation>
    <scope>NUCLEOTIDE SEQUENCE</scope>
    <source>
        <strain evidence="3">HI-2016</strain>
    </source>
</reference>
<gene>
    <name evidence="3" type="ORF">JZ751_004902</name>
</gene>
<accession>A0A8T2P440</accession>
<dbReference type="SUPFAM" id="SSF52266">
    <property type="entry name" value="SGNH hydrolase"/>
    <property type="match status" value="1"/>
</dbReference>
<dbReference type="InterPro" id="IPR035547">
    <property type="entry name" value="Phospholipase_B"/>
</dbReference>
<dbReference type="OrthoDB" id="10265800at2759"/>
<feature type="compositionally biased region" description="Polar residues" evidence="1">
    <location>
        <begin position="7"/>
        <end position="18"/>
    </location>
</feature>
<dbReference type="GO" id="GO:0004623">
    <property type="term" value="F:phospholipase A2 activity"/>
    <property type="evidence" value="ECO:0007669"/>
    <property type="project" value="TreeGrafter"/>
</dbReference>
<sequence>MEPLGNKTYTQDFSSSPSLKCPSKATPFLRTYENSNYKYQGPVPTTPPVTNWGSDFSCVDLTPSSPAPTSVHRLRPGDIKVVAALGDSATVAVGAKAKNILQLDKEYKGVSWSIGGDAALDTVTTLPNILKKFNPSLYGFSRGQGSLQKGFNMAVPGAKAFEIPGQVEALINAMKTDKRVDFKNDWKVVTLFIGASDLCEFCLDRANLSPKNYSQHLMQSLDLLYTEVPRVLVNVLEVLQMEGVRRIKEDTLGCSVLQGYMCPCMLLPDDNSPELNEMRRVNHEYQAETEYLVSTGRYDNREDFTVVIQPFFRNSIVPLTGDGRPDQSYFSVDCFHFSERGHSEMAIALWNNMLEPVGRKQAYNNFTYDRNKIQCPTEDKPFIFTRINSLPSIPTIAPTFPEPSTGTTIAPIGTTTAPEPLCATSMPVWAAPVLGVTGLLIGWCITWLIFSCRERRNRKEVENAAEMKGTNF</sequence>
<evidence type="ECO:0000256" key="1">
    <source>
        <dbReference type="SAM" id="MobiDB-lite"/>
    </source>
</evidence>
<keyword evidence="4" id="KW-1185">Reference proteome</keyword>
<dbReference type="GO" id="GO:0004622">
    <property type="term" value="F:phosphatidylcholine lysophospholipase activity"/>
    <property type="evidence" value="ECO:0007669"/>
    <property type="project" value="TreeGrafter"/>
</dbReference>
<keyword evidence="2" id="KW-0812">Transmembrane</keyword>
<evidence type="ECO:0000256" key="2">
    <source>
        <dbReference type="SAM" id="Phobius"/>
    </source>
</evidence>
<feature type="region of interest" description="Disordered" evidence="1">
    <location>
        <begin position="1"/>
        <end position="20"/>
    </location>
</feature>
<dbReference type="GO" id="GO:0006644">
    <property type="term" value="P:phospholipid metabolic process"/>
    <property type="evidence" value="ECO:0007669"/>
    <property type="project" value="TreeGrafter"/>
</dbReference>
<dbReference type="GO" id="GO:0050253">
    <property type="term" value="F:retinyl-palmitate esterase activity"/>
    <property type="evidence" value="ECO:0007669"/>
    <property type="project" value="TreeGrafter"/>
</dbReference>
<keyword evidence="2" id="KW-1133">Transmembrane helix</keyword>
<dbReference type="Gene3D" id="3.40.50.1110">
    <property type="entry name" value="SGNH hydrolase"/>
    <property type="match status" value="1"/>
</dbReference>
<dbReference type="Pfam" id="PF00657">
    <property type="entry name" value="Lipase_GDSL"/>
    <property type="match status" value="1"/>
</dbReference>